<dbReference type="InterPro" id="IPR009057">
    <property type="entry name" value="Homeodomain-like_sf"/>
</dbReference>
<dbReference type="GO" id="GO:0004803">
    <property type="term" value="F:transposase activity"/>
    <property type="evidence" value="ECO:0007669"/>
    <property type="project" value="InterPro"/>
</dbReference>
<keyword evidence="1" id="KW-0175">Coiled coil</keyword>
<proteinExistence type="predicted"/>
<organism evidence="2 3">
    <name type="scientific">Saltatorellus ferox</name>
    <dbReference type="NCBI Taxonomy" id="2528018"/>
    <lineage>
        <taxon>Bacteria</taxon>
        <taxon>Pseudomonadati</taxon>
        <taxon>Planctomycetota</taxon>
        <taxon>Planctomycetia</taxon>
        <taxon>Planctomycetia incertae sedis</taxon>
        <taxon>Saltatorellus</taxon>
    </lineage>
</organism>
<dbReference type="InterPro" id="IPR002514">
    <property type="entry name" value="Transposase_8"/>
</dbReference>
<dbReference type="EMBL" id="CP036434">
    <property type="protein sequence ID" value="QDV09307.1"/>
    <property type="molecule type" value="Genomic_DNA"/>
</dbReference>
<dbReference type="GO" id="GO:0006313">
    <property type="term" value="P:DNA transposition"/>
    <property type="evidence" value="ECO:0007669"/>
    <property type="project" value="InterPro"/>
</dbReference>
<sequence length="101" mass="11756">MTKRQRRTHSPEFKARVALEALKGIKPIHEIASSNEIHPVQVSQWKKELQEKIADVFERKNASDQGAKEDEKRIEQLERKVGQLVIERDWLAKKSEELGID</sequence>
<gene>
    <name evidence="2" type="ORF">Poly30_48650</name>
</gene>
<evidence type="ECO:0000256" key="1">
    <source>
        <dbReference type="SAM" id="Coils"/>
    </source>
</evidence>
<dbReference type="AlphaFoldDB" id="A0A518EYZ8"/>
<reference evidence="2 3" key="1">
    <citation type="submission" date="2019-02" db="EMBL/GenBank/DDBJ databases">
        <title>Deep-cultivation of Planctomycetes and their phenomic and genomic characterization uncovers novel biology.</title>
        <authorList>
            <person name="Wiegand S."/>
            <person name="Jogler M."/>
            <person name="Boedeker C."/>
            <person name="Pinto D."/>
            <person name="Vollmers J."/>
            <person name="Rivas-Marin E."/>
            <person name="Kohn T."/>
            <person name="Peeters S.H."/>
            <person name="Heuer A."/>
            <person name="Rast P."/>
            <person name="Oberbeckmann S."/>
            <person name="Bunk B."/>
            <person name="Jeske O."/>
            <person name="Meyerdierks A."/>
            <person name="Storesund J.E."/>
            <person name="Kallscheuer N."/>
            <person name="Luecker S."/>
            <person name="Lage O.M."/>
            <person name="Pohl T."/>
            <person name="Merkel B.J."/>
            <person name="Hornburger P."/>
            <person name="Mueller R.-W."/>
            <person name="Bruemmer F."/>
            <person name="Labrenz M."/>
            <person name="Spormann A.M."/>
            <person name="Op den Camp H."/>
            <person name="Overmann J."/>
            <person name="Amann R."/>
            <person name="Jetten M.S.M."/>
            <person name="Mascher T."/>
            <person name="Medema M.H."/>
            <person name="Devos D.P."/>
            <person name="Kaster A.-K."/>
            <person name="Ovreas L."/>
            <person name="Rohde M."/>
            <person name="Galperin M.Y."/>
            <person name="Jogler C."/>
        </authorList>
    </citation>
    <scope>NUCLEOTIDE SEQUENCE [LARGE SCALE GENOMIC DNA]</scope>
    <source>
        <strain evidence="2 3">Poly30</strain>
    </source>
</reference>
<dbReference type="OrthoDB" id="291814at2"/>
<evidence type="ECO:0000313" key="3">
    <source>
        <dbReference type="Proteomes" id="UP000320390"/>
    </source>
</evidence>
<dbReference type="SUPFAM" id="SSF46689">
    <property type="entry name" value="Homeodomain-like"/>
    <property type="match status" value="1"/>
</dbReference>
<accession>A0A518EYZ8</accession>
<protein>
    <submittedName>
        <fullName evidence="2">Transposase</fullName>
    </submittedName>
</protein>
<keyword evidence="3" id="KW-1185">Reference proteome</keyword>
<dbReference type="RefSeq" id="WP_145203453.1">
    <property type="nucleotide sequence ID" value="NZ_CP036434.1"/>
</dbReference>
<evidence type="ECO:0000313" key="2">
    <source>
        <dbReference type="EMBL" id="QDV09307.1"/>
    </source>
</evidence>
<dbReference type="Pfam" id="PF01527">
    <property type="entry name" value="HTH_Tnp_1"/>
    <property type="match status" value="1"/>
</dbReference>
<name>A0A518EYZ8_9BACT</name>
<feature type="coiled-coil region" evidence="1">
    <location>
        <begin position="60"/>
        <end position="87"/>
    </location>
</feature>
<dbReference type="Proteomes" id="UP000320390">
    <property type="component" value="Chromosome"/>
</dbReference>
<dbReference type="GO" id="GO:0003677">
    <property type="term" value="F:DNA binding"/>
    <property type="evidence" value="ECO:0007669"/>
    <property type="project" value="InterPro"/>
</dbReference>